<dbReference type="SUPFAM" id="SSF51971">
    <property type="entry name" value="Nucleotide-binding domain"/>
    <property type="match status" value="1"/>
</dbReference>
<gene>
    <name evidence="2" type="ORF">FEN17_08455</name>
</gene>
<dbReference type="RefSeq" id="WP_138364830.1">
    <property type="nucleotide sequence ID" value="NZ_VCEJ01000002.1"/>
</dbReference>
<accession>A0A5R9L5R5</accession>
<evidence type="ECO:0000313" key="3">
    <source>
        <dbReference type="Proteomes" id="UP000306402"/>
    </source>
</evidence>
<proteinExistence type="predicted"/>
<dbReference type="AlphaFoldDB" id="A0A5R9L5R5"/>
<evidence type="ECO:0000313" key="2">
    <source>
        <dbReference type="EMBL" id="TLV03620.1"/>
    </source>
</evidence>
<dbReference type="Proteomes" id="UP000306402">
    <property type="component" value="Unassembled WGS sequence"/>
</dbReference>
<reference evidence="2 3" key="1">
    <citation type="submission" date="2019-05" db="EMBL/GenBank/DDBJ databases">
        <authorList>
            <person name="Qu J.-H."/>
        </authorList>
    </citation>
    <scope>NUCLEOTIDE SEQUENCE [LARGE SCALE GENOMIC DNA]</scope>
    <source>
        <strain evidence="2 3">T17</strain>
    </source>
</reference>
<dbReference type="InterPro" id="IPR006076">
    <property type="entry name" value="FAD-dep_OxRdtase"/>
</dbReference>
<dbReference type="SUPFAM" id="SSF54373">
    <property type="entry name" value="FAD-linked reductases, C-terminal domain"/>
    <property type="match status" value="1"/>
</dbReference>
<comment type="caution">
    <text evidence="2">The sequence shown here is derived from an EMBL/GenBank/DDBJ whole genome shotgun (WGS) entry which is preliminary data.</text>
</comment>
<dbReference type="Pfam" id="PF01266">
    <property type="entry name" value="DAO"/>
    <property type="match status" value="1"/>
</dbReference>
<feature type="domain" description="FAD dependent oxidoreductase" evidence="1">
    <location>
        <begin position="7"/>
        <end position="332"/>
    </location>
</feature>
<dbReference type="EMBL" id="VCEJ01000002">
    <property type="protein sequence ID" value="TLV03620.1"/>
    <property type="molecule type" value="Genomic_DNA"/>
</dbReference>
<sequence length="355" mass="39914">MADLDYDYLIVGQGIAGTSIAFHLHDLGKRILIIGDSSIPSSSKIAAGIFNPLTGKKLVKTWLADDLFPYAKAFYADLENRLGGKFLHEISVYRPFRSIAEQNTYLAQTADPGIAPYVAEHSSANVTDYIHADYGGLEVIKSGWVDLPVLLEKTRDFFLDRGQFLDETFHVEDIYVEPDHISWQNRTFGKVIFCQGFMALQNDFFNWLPFAPVKGQLLEVATEKTLKPYIINQGIFMLPVSVNTFRVGATYSWDPLDWEPTESATAELQEKMGSLLKTSYEIRSAAAGIRPSVKDRRPLIGIHPEYSNIAIFNGLGTKGVTLAPFFANQLAQHLEDGKELNPLINIKRYFSLYFR</sequence>
<dbReference type="PANTHER" id="PTHR13847">
    <property type="entry name" value="SARCOSINE DEHYDROGENASE-RELATED"/>
    <property type="match status" value="1"/>
</dbReference>
<organism evidence="2 3">
    <name type="scientific">Dyadobacter luticola</name>
    <dbReference type="NCBI Taxonomy" id="1979387"/>
    <lineage>
        <taxon>Bacteria</taxon>
        <taxon>Pseudomonadati</taxon>
        <taxon>Bacteroidota</taxon>
        <taxon>Cytophagia</taxon>
        <taxon>Cytophagales</taxon>
        <taxon>Spirosomataceae</taxon>
        <taxon>Dyadobacter</taxon>
    </lineage>
</organism>
<dbReference type="OrthoDB" id="214253at2"/>
<protein>
    <submittedName>
        <fullName evidence="2">FAD-binding oxidoreductase</fullName>
    </submittedName>
</protein>
<name>A0A5R9L5R5_9BACT</name>
<keyword evidence="3" id="KW-1185">Reference proteome</keyword>
<dbReference type="Gene3D" id="3.50.50.60">
    <property type="entry name" value="FAD/NAD(P)-binding domain"/>
    <property type="match status" value="1"/>
</dbReference>
<dbReference type="GO" id="GO:0005737">
    <property type="term" value="C:cytoplasm"/>
    <property type="evidence" value="ECO:0007669"/>
    <property type="project" value="TreeGrafter"/>
</dbReference>
<evidence type="ECO:0000259" key="1">
    <source>
        <dbReference type="Pfam" id="PF01266"/>
    </source>
</evidence>
<dbReference type="InterPro" id="IPR036188">
    <property type="entry name" value="FAD/NAD-bd_sf"/>
</dbReference>
<dbReference type="Gene3D" id="3.30.9.10">
    <property type="entry name" value="D-Amino Acid Oxidase, subunit A, domain 2"/>
    <property type="match status" value="1"/>
</dbReference>